<feature type="signal peptide" evidence="1">
    <location>
        <begin position="1"/>
        <end position="23"/>
    </location>
</feature>
<dbReference type="Proteomes" id="UP000800093">
    <property type="component" value="Unassembled WGS sequence"/>
</dbReference>
<keyword evidence="1" id="KW-0732">Signal</keyword>
<reference evidence="3" key="1">
    <citation type="journal article" date="2020" name="Stud. Mycol.">
        <title>101 Dothideomycetes genomes: A test case for predicting lifestyles and emergence of pathogens.</title>
        <authorList>
            <person name="Haridas S."/>
            <person name="Albert R."/>
            <person name="Binder M."/>
            <person name="Bloem J."/>
            <person name="LaButti K."/>
            <person name="Salamov A."/>
            <person name="Andreopoulos B."/>
            <person name="Baker S."/>
            <person name="Barry K."/>
            <person name="Bills G."/>
            <person name="Bluhm B."/>
            <person name="Cannon C."/>
            <person name="Castanera R."/>
            <person name="Culley D."/>
            <person name="Daum C."/>
            <person name="Ezra D."/>
            <person name="Gonzalez J."/>
            <person name="Henrissat B."/>
            <person name="Kuo A."/>
            <person name="Liang C."/>
            <person name="Lipzen A."/>
            <person name="Lutzoni F."/>
            <person name="Magnuson J."/>
            <person name="Mondo S."/>
            <person name="Nolan M."/>
            <person name="Ohm R."/>
            <person name="Pangilinan J."/>
            <person name="Park H.-J."/>
            <person name="Ramirez L."/>
            <person name="Alfaro M."/>
            <person name="Sun H."/>
            <person name="Tritt A."/>
            <person name="Yoshinaga Y."/>
            <person name="Zwiers L.-H."/>
            <person name="Turgeon B."/>
            <person name="Goodwin S."/>
            <person name="Spatafora J."/>
            <person name="Crous P."/>
            <person name="Grigoriev I."/>
        </authorList>
    </citation>
    <scope>NUCLEOTIDE SEQUENCE [LARGE SCALE GENOMIC DNA]</scope>
    <source>
        <strain evidence="3">CBS 304.66</strain>
    </source>
</reference>
<accession>A0A9P4N8J5</accession>
<keyword evidence="3" id="KW-1185">Reference proteome</keyword>
<dbReference type="Gene3D" id="3.40.50.720">
    <property type="entry name" value="NAD(P)-binding Rossmann-like Domain"/>
    <property type="match status" value="1"/>
</dbReference>
<evidence type="ECO:0000256" key="1">
    <source>
        <dbReference type="SAM" id="SignalP"/>
    </source>
</evidence>
<dbReference type="OrthoDB" id="2735536at2759"/>
<dbReference type="AlphaFoldDB" id="A0A9P4N8J5"/>
<feature type="chain" id="PRO_5040345919" description="NAD-dependent epimerase/dehydratase domain-containing protein" evidence="1">
    <location>
        <begin position="24"/>
        <end position="210"/>
    </location>
</feature>
<protein>
    <recommendedName>
        <fullName evidence="4">NAD-dependent epimerase/dehydratase domain-containing protein</fullName>
    </recommendedName>
</protein>
<gene>
    <name evidence="2" type="ORF">CC78DRAFT_579812</name>
</gene>
<dbReference type="EMBL" id="ML986611">
    <property type="protein sequence ID" value="KAF2265121.1"/>
    <property type="molecule type" value="Genomic_DNA"/>
</dbReference>
<evidence type="ECO:0000313" key="3">
    <source>
        <dbReference type="Proteomes" id="UP000800093"/>
    </source>
</evidence>
<sequence>MKRFVLLGSAVVVLNEFEDMTKAGKPYTEDDWNPVTPGYAIENKNIVAGYNAPDIIIGPMLQYVPGPKSINETNMYAIYNFLNDTYQSIDSVQFPFYHFVDVRDVANAHILALTGPSASNRRIILVSGLISPQLVINTIRPHFPELKDRIIEGNSEQLLPSNVDPTGWDTTRSYELFGAKWGYIGLEKSIADTVQNILEHEKAWGGNASD</sequence>
<comment type="caution">
    <text evidence="2">The sequence shown here is derived from an EMBL/GenBank/DDBJ whole genome shotgun (WGS) entry which is preliminary data.</text>
</comment>
<organism evidence="2 3">
    <name type="scientific">Lojkania enalia</name>
    <dbReference type="NCBI Taxonomy" id="147567"/>
    <lineage>
        <taxon>Eukaryota</taxon>
        <taxon>Fungi</taxon>
        <taxon>Dikarya</taxon>
        <taxon>Ascomycota</taxon>
        <taxon>Pezizomycotina</taxon>
        <taxon>Dothideomycetes</taxon>
        <taxon>Pleosporomycetidae</taxon>
        <taxon>Pleosporales</taxon>
        <taxon>Pleosporales incertae sedis</taxon>
        <taxon>Lojkania</taxon>
    </lineage>
</organism>
<dbReference type="InterPro" id="IPR036291">
    <property type="entry name" value="NAD(P)-bd_dom_sf"/>
</dbReference>
<evidence type="ECO:0000313" key="2">
    <source>
        <dbReference type="EMBL" id="KAF2265121.1"/>
    </source>
</evidence>
<dbReference type="SUPFAM" id="SSF51735">
    <property type="entry name" value="NAD(P)-binding Rossmann-fold domains"/>
    <property type="match status" value="1"/>
</dbReference>
<evidence type="ECO:0008006" key="4">
    <source>
        <dbReference type="Google" id="ProtNLM"/>
    </source>
</evidence>
<proteinExistence type="predicted"/>
<name>A0A9P4N8J5_9PLEO</name>